<dbReference type="Gene3D" id="3.40.50.410">
    <property type="entry name" value="von Willebrand factor, type A domain"/>
    <property type="match status" value="1"/>
</dbReference>
<dbReference type="InterPro" id="IPR036361">
    <property type="entry name" value="SAP_dom_sf"/>
</dbReference>
<proteinExistence type="predicted"/>
<dbReference type="Pfam" id="PF03731">
    <property type="entry name" value="Ku_N"/>
    <property type="match status" value="1"/>
</dbReference>
<dbReference type="Proteomes" id="UP000612055">
    <property type="component" value="Unassembled WGS sequence"/>
</dbReference>
<dbReference type="GO" id="GO:0006310">
    <property type="term" value="P:DNA recombination"/>
    <property type="evidence" value="ECO:0007669"/>
    <property type="project" value="UniProtKB-KW"/>
</dbReference>
<evidence type="ECO:0000256" key="3">
    <source>
        <dbReference type="ARBA" id="ARBA00022763"/>
    </source>
</evidence>
<dbReference type="Pfam" id="PF02735">
    <property type="entry name" value="Ku"/>
    <property type="match status" value="1"/>
</dbReference>
<dbReference type="SUPFAM" id="SSF53300">
    <property type="entry name" value="vWA-like"/>
    <property type="match status" value="1"/>
</dbReference>
<evidence type="ECO:0000256" key="5">
    <source>
        <dbReference type="ARBA" id="ARBA00022806"/>
    </source>
</evidence>
<evidence type="ECO:0000256" key="11">
    <source>
        <dbReference type="SAM" id="MobiDB-lite"/>
    </source>
</evidence>
<dbReference type="GO" id="GO:0005524">
    <property type="term" value="F:ATP binding"/>
    <property type="evidence" value="ECO:0007669"/>
    <property type="project" value="UniProtKB-KW"/>
</dbReference>
<dbReference type="GO" id="GO:0003684">
    <property type="term" value="F:damaged DNA binding"/>
    <property type="evidence" value="ECO:0007669"/>
    <property type="project" value="InterPro"/>
</dbReference>
<sequence length="720" mass="77304">MDGDGHDEDWQEEEEEDDFKANPESRKEKLIFLVDAQQQMFEEIKLDGPTTSFEAALRCVRELIKLKAIQNPEDEVAVILYNTQKKDGEGEPPGGGAGDGGGGEEEDGGGRGGTSLVAFEGVRTLVDLRRPCAEVVKTVRDLSLDDFRSSIGSLPQRRDSALADALWRAQHCLAGSKSADRSYNTVVVFTNDEEPCGTGPEAQPARSGLHSRAEALAGYRVRLRLFPLAAAVGRFRVEALWRPLLRRLPGPDPEAEEGEEGGGGGAAGGGGSQAEEGGGVEEEIAMLEAMGGETGEGGGRSARDPAALIAHLFGAFKRKMTRRRPLMRLTWRLSDGLCLAVKGYLLIKEASKDVAPKALLNTVTNQPLQVSTTHVDTRDGTLVEPEELRRRKEFVLKTGNRERMPKTLVDASDVAALTALADPGLTLLGFKPLACIKTHHQLAHAPTFLRPDERAREGSTRTFVALWRAMLAQRRMVLCCLKRGRSAPALVALLPQAEELDAYGAQIEAPGLHMVWLPYMDDVRHPEAAASPAVAAGEALPRPSGGQVDAAVALVRALRLDDDPGAAGPEGAVREFDIGAFVNPWLKRHYDIVEAKALSEPVPPWNPAADETTEPRAELFASPAAMEALDRFRQELPQHAATKRKGAAGGMAEVKKAKAAAAASDYTTINWASLSSSGGLAGLTIDQLKIYLRFHELKLTGKKGDLVARVSEHLAGAGGG</sequence>
<dbReference type="SUPFAM" id="SSF100939">
    <property type="entry name" value="SPOC domain-like"/>
    <property type="match status" value="1"/>
</dbReference>
<dbReference type="PIRSF" id="PIRSF003033">
    <property type="entry name" value="Ku70"/>
    <property type="match status" value="1"/>
</dbReference>
<dbReference type="SUPFAM" id="SSF68906">
    <property type="entry name" value="SAP domain"/>
    <property type="match status" value="1"/>
</dbReference>
<dbReference type="PANTHER" id="PTHR12604">
    <property type="entry name" value="KU AUTOANTIGEN DNA HELICASE"/>
    <property type="match status" value="1"/>
</dbReference>
<dbReference type="InterPro" id="IPR036465">
    <property type="entry name" value="vWFA_dom_sf"/>
</dbReference>
<dbReference type="GO" id="GO:0003690">
    <property type="term" value="F:double-stranded DNA binding"/>
    <property type="evidence" value="ECO:0007669"/>
    <property type="project" value="TreeGrafter"/>
</dbReference>
<keyword evidence="3" id="KW-0227">DNA damage</keyword>
<dbReference type="Pfam" id="PF02037">
    <property type="entry name" value="SAP"/>
    <property type="match status" value="1"/>
</dbReference>
<comment type="subcellular location">
    <subcellularLocation>
        <location evidence="1">Nucleus</location>
    </subcellularLocation>
</comment>
<dbReference type="AlphaFoldDB" id="A0A835XMN5"/>
<evidence type="ECO:0000256" key="4">
    <source>
        <dbReference type="ARBA" id="ARBA00022801"/>
    </source>
</evidence>
<name>A0A835XMN5_9CHLO</name>
<dbReference type="PANTHER" id="PTHR12604:SF2">
    <property type="entry name" value="X-RAY REPAIR CROSS-COMPLEMENTING PROTEIN 6"/>
    <property type="match status" value="1"/>
</dbReference>
<dbReference type="GO" id="GO:0000723">
    <property type="term" value="P:telomere maintenance"/>
    <property type="evidence" value="ECO:0007669"/>
    <property type="project" value="InterPro"/>
</dbReference>
<accession>A0A835XMN5</accession>
<dbReference type="InterPro" id="IPR006164">
    <property type="entry name" value="DNA_bd_Ku70/Ku80"/>
</dbReference>
<dbReference type="Gene3D" id="2.40.290.10">
    <property type="match status" value="1"/>
</dbReference>
<evidence type="ECO:0000256" key="6">
    <source>
        <dbReference type="ARBA" id="ARBA00022840"/>
    </source>
</evidence>
<dbReference type="InterPro" id="IPR027388">
    <property type="entry name" value="Ku70_bridge/pillars_dom_sf"/>
</dbReference>
<dbReference type="InterPro" id="IPR005161">
    <property type="entry name" value="Ku_N"/>
</dbReference>
<dbReference type="GO" id="GO:0006303">
    <property type="term" value="P:double-strand break repair via nonhomologous end joining"/>
    <property type="evidence" value="ECO:0007669"/>
    <property type="project" value="InterPro"/>
</dbReference>
<feature type="region of interest" description="Disordered" evidence="11">
    <location>
        <begin position="83"/>
        <end position="114"/>
    </location>
</feature>
<evidence type="ECO:0000256" key="7">
    <source>
        <dbReference type="ARBA" id="ARBA00023125"/>
    </source>
</evidence>
<evidence type="ECO:0000313" key="13">
    <source>
        <dbReference type="EMBL" id="KAG2483770.1"/>
    </source>
</evidence>
<evidence type="ECO:0000256" key="9">
    <source>
        <dbReference type="ARBA" id="ARBA00023204"/>
    </source>
</evidence>
<keyword evidence="4" id="KW-0378">Hydrolase</keyword>
<feature type="compositionally biased region" description="Acidic residues" evidence="11">
    <location>
        <begin position="1"/>
        <end position="18"/>
    </location>
</feature>
<dbReference type="OrthoDB" id="3249161at2759"/>
<evidence type="ECO:0000256" key="10">
    <source>
        <dbReference type="ARBA" id="ARBA00023242"/>
    </source>
</evidence>
<dbReference type="InterPro" id="IPR003034">
    <property type="entry name" value="SAP_dom"/>
</dbReference>
<keyword evidence="14" id="KW-1185">Reference proteome</keyword>
<protein>
    <recommendedName>
        <fullName evidence="12">SAP domain-containing protein</fullName>
    </recommendedName>
</protein>
<feature type="region of interest" description="Disordered" evidence="11">
    <location>
        <begin position="1"/>
        <end position="25"/>
    </location>
</feature>
<dbReference type="SMART" id="SM00559">
    <property type="entry name" value="Ku78"/>
    <property type="match status" value="1"/>
</dbReference>
<feature type="region of interest" description="Disordered" evidence="11">
    <location>
        <begin position="247"/>
        <end position="277"/>
    </location>
</feature>
<evidence type="ECO:0000256" key="8">
    <source>
        <dbReference type="ARBA" id="ARBA00023172"/>
    </source>
</evidence>
<keyword evidence="2" id="KW-0547">Nucleotide-binding</keyword>
<keyword evidence="7" id="KW-0238">DNA-binding</keyword>
<dbReference type="GO" id="GO:0016787">
    <property type="term" value="F:hydrolase activity"/>
    <property type="evidence" value="ECO:0007669"/>
    <property type="project" value="UniProtKB-KW"/>
</dbReference>
<dbReference type="GO" id="GO:0004386">
    <property type="term" value="F:helicase activity"/>
    <property type="evidence" value="ECO:0007669"/>
    <property type="project" value="UniProtKB-KW"/>
</dbReference>
<comment type="caution">
    <text evidence="13">The sequence shown here is derived from an EMBL/GenBank/DDBJ whole genome shotgun (WGS) entry which is preliminary data.</text>
</comment>
<evidence type="ECO:0000256" key="1">
    <source>
        <dbReference type="ARBA" id="ARBA00004123"/>
    </source>
</evidence>
<dbReference type="Gene3D" id="1.10.1600.10">
    <property type="match status" value="1"/>
</dbReference>
<feature type="compositionally biased region" description="Gly residues" evidence="11">
    <location>
        <begin position="261"/>
        <end position="272"/>
    </location>
</feature>
<feature type="compositionally biased region" description="Gly residues" evidence="11">
    <location>
        <begin position="91"/>
        <end position="101"/>
    </location>
</feature>
<organism evidence="13 14">
    <name type="scientific">Edaphochlamys debaryana</name>
    <dbReference type="NCBI Taxonomy" id="47281"/>
    <lineage>
        <taxon>Eukaryota</taxon>
        <taxon>Viridiplantae</taxon>
        <taxon>Chlorophyta</taxon>
        <taxon>core chlorophytes</taxon>
        <taxon>Chlorophyceae</taxon>
        <taxon>CS clade</taxon>
        <taxon>Chlamydomonadales</taxon>
        <taxon>Chlamydomonadales incertae sedis</taxon>
        <taxon>Edaphochlamys</taxon>
    </lineage>
</organism>
<evidence type="ECO:0000313" key="14">
    <source>
        <dbReference type="Proteomes" id="UP000612055"/>
    </source>
</evidence>
<dbReference type="InterPro" id="IPR016194">
    <property type="entry name" value="SPOC-like_C_dom_sf"/>
</dbReference>
<dbReference type="CDD" id="cd00788">
    <property type="entry name" value="KU70"/>
    <property type="match status" value="1"/>
</dbReference>
<dbReference type="GO" id="GO:0043564">
    <property type="term" value="C:Ku70:Ku80 complex"/>
    <property type="evidence" value="ECO:0007669"/>
    <property type="project" value="InterPro"/>
</dbReference>
<keyword evidence="9" id="KW-0234">DNA repair</keyword>
<keyword evidence="5" id="KW-0347">Helicase</keyword>
<dbReference type="GO" id="GO:0042162">
    <property type="term" value="F:telomeric DNA binding"/>
    <property type="evidence" value="ECO:0007669"/>
    <property type="project" value="InterPro"/>
</dbReference>
<gene>
    <name evidence="13" type="ORF">HYH03_017367</name>
</gene>
<dbReference type="InterPro" id="IPR047087">
    <property type="entry name" value="KU70_core_dom"/>
</dbReference>
<dbReference type="PROSITE" id="PS50800">
    <property type="entry name" value="SAP"/>
    <property type="match status" value="1"/>
</dbReference>
<evidence type="ECO:0000256" key="2">
    <source>
        <dbReference type="ARBA" id="ARBA00022741"/>
    </source>
</evidence>
<evidence type="ECO:0000259" key="12">
    <source>
        <dbReference type="PROSITE" id="PS50800"/>
    </source>
</evidence>
<dbReference type="Gene3D" id="4.10.970.10">
    <property type="entry name" value="Ku70, bridge and pillars"/>
    <property type="match status" value="1"/>
</dbReference>
<dbReference type="EMBL" id="JAEHOE010000166">
    <property type="protein sequence ID" value="KAG2483770.1"/>
    <property type="molecule type" value="Genomic_DNA"/>
</dbReference>
<keyword evidence="8" id="KW-0233">DNA recombination</keyword>
<keyword evidence="6" id="KW-0067">ATP-binding</keyword>
<keyword evidence="10" id="KW-0539">Nucleus</keyword>
<dbReference type="InterPro" id="IPR006165">
    <property type="entry name" value="Ku70"/>
</dbReference>
<feature type="domain" description="SAP" evidence="12">
    <location>
        <begin position="680"/>
        <end position="714"/>
    </location>
</feature>
<reference evidence="13" key="1">
    <citation type="journal article" date="2020" name="bioRxiv">
        <title>Comparative genomics of Chlamydomonas.</title>
        <authorList>
            <person name="Craig R.J."/>
            <person name="Hasan A.R."/>
            <person name="Ness R.W."/>
            <person name="Keightley P.D."/>
        </authorList>
    </citation>
    <scope>NUCLEOTIDE SEQUENCE</scope>
    <source>
        <strain evidence="13">CCAP 11/70</strain>
    </source>
</reference>